<dbReference type="Gene3D" id="1.10.10.10">
    <property type="entry name" value="Winged helix-like DNA-binding domain superfamily/Winged helix DNA-binding domain"/>
    <property type="match status" value="1"/>
</dbReference>
<evidence type="ECO:0000256" key="2">
    <source>
        <dbReference type="ARBA" id="ARBA00023125"/>
    </source>
</evidence>
<dbReference type="PANTHER" id="PTHR42756:SF1">
    <property type="entry name" value="TRANSCRIPTIONAL REPRESSOR OF EMRAB OPERON"/>
    <property type="match status" value="1"/>
</dbReference>
<keyword evidence="1" id="KW-0805">Transcription regulation</keyword>
<dbReference type="InterPro" id="IPR036390">
    <property type="entry name" value="WH_DNA-bd_sf"/>
</dbReference>
<dbReference type="PROSITE" id="PS50995">
    <property type="entry name" value="HTH_MARR_2"/>
    <property type="match status" value="1"/>
</dbReference>
<accession>A0A8J8SUR8</accession>
<reference evidence="5" key="1">
    <citation type="submission" date="2019-06" db="EMBL/GenBank/DDBJ databases">
        <authorList>
            <person name="Zheng W."/>
        </authorList>
    </citation>
    <scope>NUCLEOTIDE SEQUENCE</scope>
    <source>
        <strain evidence="5">QDHG01</strain>
    </source>
</reference>
<dbReference type="EMBL" id="RRYP01029822">
    <property type="protein sequence ID" value="TNV71404.1"/>
    <property type="molecule type" value="Genomic_DNA"/>
</dbReference>
<dbReference type="InterPro" id="IPR036388">
    <property type="entry name" value="WH-like_DNA-bd_sf"/>
</dbReference>
<feature type="domain" description="HTH marR-type" evidence="4">
    <location>
        <begin position="69"/>
        <end position="202"/>
    </location>
</feature>
<evidence type="ECO:0000313" key="6">
    <source>
        <dbReference type="Proteomes" id="UP000785679"/>
    </source>
</evidence>
<dbReference type="GO" id="GO:0003677">
    <property type="term" value="F:DNA binding"/>
    <property type="evidence" value="ECO:0007669"/>
    <property type="project" value="UniProtKB-KW"/>
</dbReference>
<keyword evidence="2" id="KW-0238">DNA-binding</keyword>
<evidence type="ECO:0000259" key="4">
    <source>
        <dbReference type="PROSITE" id="PS50995"/>
    </source>
</evidence>
<proteinExistence type="predicted"/>
<evidence type="ECO:0000313" key="5">
    <source>
        <dbReference type="EMBL" id="TNV71404.1"/>
    </source>
</evidence>
<dbReference type="SMART" id="SM00347">
    <property type="entry name" value="HTH_MARR"/>
    <property type="match status" value="1"/>
</dbReference>
<dbReference type="AlphaFoldDB" id="A0A8J8SUR8"/>
<keyword evidence="3" id="KW-0804">Transcription</keyword>
<evidence type="ECO:0000256" key="3">
    <source>
        <dbReference type="ARBA" id="ARBA00023163"/>
    </source>
</evidence>
<comment type="caution">
    <text evidence="5">The sequence shown here is derived from an EMBL/GenBank/DDBJ whole genome shotgun (WGS) entry which is preliminary data.</text>
</comment>
<gene>
    <name evidence="5" type="ORF">FGO68_gene8122</name>
</gene>
<keyword evidence="6" id="KW-1185">Reference proteome</keyword>
<protein>
    <recommendedName>
        <fullName evidence="4">HTH marR-type domain-containing protein</fullName>
    </recommendedName>
</protein>
<dbReference type="Pfam" id="PF12802">
    <property type="entry name" value="MarR_2"/>
    <property type="match status" value="1"/>
</dbReference>
<organism evidence="5 6">
    <name type="scientific">Halteria grandinella</name>
    <dbReference type="NCBI Taxonomy" id="5974"/>
    <lineage>
        <taxon>Eukaryota</taxon>
        <taxon>Sar</taxon>
        <taxon>Alveolata</taxon>
        <taxon>Ciliophora</taxon>
        <taxon>Intramacronucleata</taxon>
        <taxon>Spirotrichea</taxon>
        <taxon>Stichotrichia</taxon>
        <taxon>Sporadotrichida</taxon>
        <taxon>Halteriidae</taxon>
        <taxon>Halteria</taxon>
    </lineage>
</organism>
<sequence>MIFLLQICTMNTDFFIDLLHQVKDFENSDAYKPNSSVEDFRLWLNDKKYREESPTKLFITEEHEVSFTENEICKQVLLLGRYSRQLIRKGLGEFPNLANEEFTYLYRLKDEPNLTKIQLIERNGHEKQTGTQIIKRLLESGMVEEKNDADDRRSKRLKLTAKGEKVFHESVESVNRTSRLLSGKLDKEEREELLKLLKKLNEFHSHLYHEYRNSAFNDMIQLLQYSIYFFCDKNYILPTNIYLYIQKVQYICFIISLIRELSNHSPFQ</sequence>
<dbReference type="GO" id="GO:0003700">
    <property type="term" value="F:DNA-binding transcription factor activity"/>
    <property type="evidence" value="ECO:0007669"/>
    <property type="project" value="InterPro"/>
</dbReference>
<dbReference type="Proteomes" id="UP000785679">
    <property type="component" value="Unassembled WGS sequence"/>
</dbReference>
<dbReference type="PANTHER" id="PTHR42756">
    <property type="entry name" value="TRANSCRIPTIONAL REGULATOR, MARR"/>
    <property type="match status" value="1"/>
</dbReference>
<name>A0A8J8SUR8_HALGN</name>
<evidence type="ECO:0000256" key="1">
    <source>
        <dbReference type="ARBA" id="ARBA00023015"/>
    </source>
</evidence>
<dbReference type="InterPro" id="IPR000835">
    <property type="entry name" value="HTH_MarR-typ"/>
</dbReference>
<dbReference type="PRINTS" id="PR00598">
    <property type="entry name" value="HTHMARR"/>
</dbReference>
<dbReference type="SUPFAM" id="SSF46785">
    <property type="entry name" value="Winged helix' DNA-binding domain"/>
    <property type="match status" value="1"/>
</dbReference>